<comment type="caution">
    <text evidence="2">The sequence shown here is derived from an EMBL/GenBank/DDBJ whole genome shotgun (WGS) entry which is preliminary data.</text>
</comment>
<feature type="transmembrane region" description="Helical" evidence="1">
    <location>
        <begin position="143"/>
        <end position="163"/>
    </location>
</feature>
<evidence type="ECO:0000313" key="2">
    <source>
        <dbReference type="EMBL" id="HGF33738.1"/>
    </source>
</evidence>
<dbReference type="InterPro" id="IPR011672">
    <property type="entry name" value="DUF1614"/>
</dbReference>
<protein>
    <submittedName>
        <fullName evidence="2">DUF1614 domain-containing protein</fullName>
    </submittedName>
</protein>
<feature type="transmembrane region" description="Helical" evidence="1">
    <location>
        <begin position="202"/>
        <end position="226"/>
    </location>
</feature>
<proteinExistence type="predicted"/>
<feature type="transmembrane region" description="Helical" evidence="1">
    <location>
        <begin position="92"/>
        <end position="111"/>
    </location>
</feature>
<feature type="transmembrane region" description="Helical" evidence="1">
    <location>
        <begin position="170"/>
        <end position="190"/>
    </location>
</feature>
<keyword evidence="1" id="KW-0812">Transmembrane</keyword>
<evidence type="ECO:0000256" key="1">
    <source>
        <dbReference type="SAM" id="Phobius"/>
    </source>
</evidence>
<sequence>MHYFPLALPVIFFFLFLFIALIVLLEIQVLQYAYEKIGVDRRYVFALLLLSLLGSYINIPVYQLPPEEIRSGGTVFFYGVPYIIPMIAERPGTVIAVNLGGAIIPTFLSLYLMVKNRLYVPGLIGSALAAMIFHSMAHPVPGVGIAVPVLVPALVALAIGLLFSWNHAPALAYIVGTLGTLIGADLTNLGKIAGLGAPVASIGGAGTFDGIFLTGILAVLLAGLMGPRRTSPATKK</sequence>
<dbReference type="AlphaFoldDB" id="A0A7C3UX63"/>
<feature type="transmembrane region" description="Helical" evidence="1">
    <location>
        <begin position="42"/>
        <end position="62"/>
    </location>
</feature>
<keyword evidence="1" id="KW-0472">Membrane</keyword>
<dbReference type="EMBL" id="DTMF01000130">
    <property type="protein sequence ID" value="HGF33738.1"/>
    <property type="molecule type" value="Genomic_DNA"/>
</dbReference>
<name>A0A7C3UX63_9BACT</name>
<accession>A0A7C3UX63</accession>
<dbReference type="Pfam" id="PF07758">
    <property type="entry name" value="DUF1614"/>
    <property type="match status" value="1"/>
</dbReference>
<feature type="transmembrane region" description="Helical" evidence="1">
    <location>
        <begin position="118"/>
        <end position="137"/>
    </location>
</feature>
<reference evidence="2" key="1">
    <citation type="journal article" date="2020" name="mSystems">
        <title>Genome- and Community-Level Interaction Insights into Carbon Utilization and Element Cycling Functions of Hydrothermarchaeota in Hydrothermal Sediment.</title>
        <authorList>
            <person name="Zhou Z."/>
            <person name="Liu Y."/>
            <person name="Xu W."/>
            <person name="Pan J."/>
            <person name="Luo Z.H."/>
            <person name="Li M."/>
        </authorList>
    </citation>
    <scope>NUCLEOTIDE SEQUENCE [LARGE SCALE GENOMIC DNA]</scope>
    <source>
        <strain evidence="2">SpSt-897</strain>
    </source>
</reference>
<keyword evidence="1" id="KW-1133">Transmembrane helix</keyword>
<organism evidence="2">
    <name type="scientific">Desulfobacca acetoxidans</name>
    <dbReference type="NCBI Taxonomy" id="60893"/>
    <lineage>
        <taxon>Bacteria</taxon>
        <taxon>Pseudomonadati</taxon>
        <taxon>Thermodesulfobacteriota</taxon>
        <taxon>Desulfobaccia</taxon>
        <taxon>Desulfobaccales</taxon>
        <taxon>Desulfobaccaceae</taxon>
        <taxon>Desulfobacca</taxon>
    </lineage>
</organism>
<gene>
    <name evidence="2" type="ORF">ENW96_05015</name>
</gene>
<feature type="transmembrane region" description="Helical" evidence="1">
    <location>
        <begin position="6"/>
        <end position="30"/>
    </location>
</feature>